<dbReference type="AlphaFoldDB" id="A0A8G1ULU4"/>
<gene>
    <name evidence="4" type="ORF">EDD39_4690</name>
</gene>
<feature type="transmembrane region" description="Helical" evidence="2">
    <location>
        <begin position="87"/>
        <end position="104"/>
    </location>
</feature>
<dbReference type="InterPro" id="IPR052016">
    <property type="entry name" value="Bact_Sigma-Reg"/>
</dbReference>
<dbReference type="SMART" id="SM00331">
    <property type="entry name" value="PP2C_SIG"/>
    <property type="match status" value="1"/>
</dbReference>
<feature type="transmembrane region" description="Helical" evidence="2">
    <location>
        <begin position="58"/>
        <end position="75"/>
    </location>
</feature>
<dbReference type="PANTHER" id="PTHR43156:SF2">
    <property type="entry name" value="STAGE II SPORULATION PROTEIN E"/>
    <property type="match status" value="1"/>
</dbReference>
<comment type="caution">
    <text evidence="4">The sequence shown here is derived from an EMBL/GenBank/DDBJ whole genome shotgun (WGS) entry which is preliminary data.</text>
</comment>
<evidence type="ECO:0000313" key="4">
    <source>
        <dbReference type="EMBL" id="ROR46421.1"/>
    </source>
</evidence>
<keyword evidence="1" id="KW-0378">Hydrolase</keyword>
<sequence>MAVLTRRTAWRRWEWWFPAAALGAEALQQGLLGGIEPVSFLLAGVPPLAAASRGPRTTALLALVCLAFQLAFSALRPGHLVEEHHLSLYLATALIGAASTWLARQRQRAQQRVRRADAVAEAMQRTLLHPVPPLVGHLRAAGFHAAGAGGAPVGGDLYDVCETPFGVRAIIGDVRGKGIGAVRTTAAVLGAFRVSAHEWPDLALLAQRLELGLARSRRGLDADPELFVTALLLEFPAGSDEVRLVDRGHPRPIVLGPGGVRPLETATAPPLGLGWLLPDRAATAVTHRLRPGEVLVAHTDGISEARNADGTFYPVLDRLAARFGGGGHDPAEVAGFLGDDTARWSRSRDDDQAVLAFKPAVLALGC</sequence>
<dbReference type="GO" id="GO:0016791">
    <property type="term" value="F:phosphatase activity"/>
    <property type="evidence" value="ECO:0007669"/>
    <property type="project" value="TreeGrafter"/>
</dbReference>
<feature type="domain" description="PPM-type phosphatase" evidence="3">
    <location>
        <begin position="138"/>
        <end position="359"/>
    </location>
</feature>
<evidence type="ECO:0000259" key="3">
    <source>
        <dbReference type="SMART" id="SM00331"/>
    </source>
</evidence>
<proteinExistence type="predicted"/>
<evidence type="ECO:0000313" key="5">
    <source>
        <dbReference type="Proteomes" id="UP000267408"/>
    </source>
</evidence>
<dbReference type="InterPro" id="IPR001932">
    <property type="entry name" value="PPM-type_phosphatase-like_dom"/>
</dbReference>
<evidence type="ECO:0000256" key="2">
    <source>
        <dbReference type="SAM" id="Phobius"/>
    </source>
</evidence>
<keyword evidence="2" id="KW-1133">Transmembrane helix</keyword>
<dbReference type="RefSeq" id="WP_123558984.1">
    <property type="nucleotide sequence ID" value="NZ_RJVJ01000001.1"/>
</dbReference>
<name>A0A8G1ULU4_9ACTN</name>
<organism evidence="4 5">
    <name type="scientific">Kitasatospora cineracea</name>
    <dbReference type="NCBI Taxonomy" id="88074"/>
    <lineage>
        <taxon>Bacteria</taxon>
        <taxon>Bacillati</taxon>
        <taxon>Actinomycetota</taxon>
        <taxon>Actinomycetes</taxon>
        <taxon>Kitasatosporales</taxon>
        <taxon>Streptomycetaceae</taxon>
        <taxon>Kitasatospora</taxon>
    </lineage>
</organism>
<dbReference type="Pfam" id="PF07228">
    <property type="entry name" value="SpoIIE"/>
    <property type="match status" value="1"/>
</dbReference>
<accession>A0A8G1ULU4</accession>
<dbReference type="EMBL" id="RJVJ01000001">
    <property type="protein sequence ID" value="ROR46421.1"/>
    <property type="molecule type" value="Genomic_DNA"/>
</dbReference>
<dbReference type="Proteomes" id="UP000267408">
    <property type="component" value="Unassembled WGS sequence"/>
</dbReference>
<evidence type="ECO:0000256" key="1">
    <source>
        <dbReference type="ARBA" id="ARBA00022801"/>
    </source>
</evidence>
<dbReference type="Gene3D" id="3.60.40.10">
    <property type="entry name" value="PPM-type phosphatase domain"/>
    <property type="match status" value="1"/>
</dbReference>
<dbReference type="PANTHER" id="PTHR43156">
    <property type="entry name" value="STAGE II SPORULATION PROTEIN E-RELATED"/>
    <property type="match status" value="1"/>
</dbReference>
<keyword evidence="2" id="KW-0812">Transmembrane</keyword>
<keyword evidence="2" id="KW-0472">Membrane</keyword>
<dbReference type="OrthoDB" id="3210173at2"/>
<dbReference type="InterPro" id="IPR036457">
    <property type="entry name" value="PPM-type-like_dom_sf"/>
</dbReference>
<reference evidence="4 5" key="1">
    <citation type="submission" date="2018-11" db="EMBL/GenBank/DDBJ databases">
        <title>Sequencing the genomes of 1000 actinobacteria strains.</title>
        <authorList>
            <person name="Klenk H.-P."/>
        </authorList>
    </citation>
    <scope>NUCLEOTIDE SEQUENCE [LARGE SCALE GENOMIC DNA]</scope>
    <source>
        <strain evidence="4 5">DSM 44780</strain>
    </source>
</reference>
<protein>
    <submittedName>
        <fullName evidence="4">Serine phosphatase RsbU (Regulator of sigma subunit)</fullName>
    </submittedName>
</protein>